<organism evidence="2 3">
    <name type="scientific">Candidatus Iainarchaeum sp</name>
    <dbReference type="NCBI Taxonomy" id="3101447"/>
    <lineage>
        <taxon>Archaea</taxon>
        <taxon>Candidatus Iainarchaeota</taxon>
        <taxon>Candidatus Iainarchaeia</taxon>
        <taxon>Candidatus Iainarchaeales</taxon>
        <taxon>Candidatus Iainarchaeaceae</taxon>
        <taxon>Candidatus Iainarchaeum</taxon>
    </lineage>
</organism>
<dbReference type="Proteomes" id="UP000809243">
    <property type="component" value="Unassembled WGS sequence"/>
</dbReference>
<sequence length="67" mass="8059">MERREDLLEQRRIAQATLNDPHAIPSQKQSAMHNLDRVNKKLRRRSAGRALSWPFRKIYSTFRRRPC</sequence>
<evidence type="ECO:0000313" key="3">
    <source>
        <dbReference type="Proteomes" id="UP000809243"/>
    </source>
</evidence>
<gene>
    <name evidence="2" type="ORF">JW744_00650</name>
</gene>
<reference evidence="2" key="1">
    <citation type="submission" date="2021-01" db="EMBL/GenBank/DDBJ databases">
        <title>Active Sulfur Cycling in an Early Earth Analoge.</title>
        <authorList>
            <person name="Hahn C.R."/>
            <person name="Youssef N.H."/>
            <person name="Elshahed M."/>
        </authorList>
    </citation>
    <scope>NUCLEOTIDE SEQUENCE</scope>
    <source>
        <strain evidence="2">Zod_Metabat.1151</strain>
    </source>
</reference>
<protein>
    <submittedName>
        <fullName evidence="2">Uncharacterized protein</fullName>
    </submittedName>
</protein>
<dbReference type="AlphaFoldDB" id="A0A938YW74"/>
<proteinExistence type="predicted"/>
<evidence type="ECO:0000313" key="2">
    <source>
        <dbReference type="EMBL" id="MBN2066960.1"/>
    </source>
</evidence>
<comment type="caution">
    <text evidence="2">The sequence shown here is derived from an EMBL/GenBank/DDBJ whole genome shotgun (WGS) entry which is preliminary data.</text>
</comment>
<dbReference type="EMBL" id="JAFGDB010000010">
    <property type="protein sequence ID" value="MBN2066960.1"/>
    <property type="molecule type" value="Genomic_DNA"/>
</dbReference>
<feature type="region of interest" description="Disordered" evidence="1">
    <location>
        <begin position="15"/>
        <end position="34"/>
    </location>
</feature>
<name>A0A938YW74_9ARCH</name>
<accession>A0A938YW74</accession>
<evidence type="ECO:0000256" key="1">
    <source>
        <dbReference type="SAM" id="MobiDB-lite"/>
    </source>
</evidence>